<dbReference type="Gene3D" id="1.20.1050.10">
    <property type="match status" value="1"/>
</dbReference>
<feature type="domain" description="GST N-terminal" evidence="1">
    <location>
        <begin position="13"/>
        <end position="93"/>
    </location>
</feature>
<dbReference type="SUPFAM" id="SSF52833">
    <property type="entry name" value="Thioredoxin-like"/>
    <property type="match status" value="1"/>
</dbReference>
<accession>A0A139B0H9</accession>
<dbReference type="PANTHER" id="PTHR43968:SF6">
    <property type="entry name" value="GLUTATHIONE S-TRANSFERASE OMEGA"/>
    <property type="match status" value="1"/>
</dbReference>
<dbReference type="OMA" id="IGNDVYC"/>
<dbReference type="InterPro" id="IPR036282">
    <property type="entry name" value="Glutathione-S-Trfase_C_sf"/>
</dbReference>
<dbReference type="InterPro" id="IPR050983">
    <property type="entry name" value="GST_Omega/HSP26"/>
</dbReference>
<keyword evidence="3" id="KW-1185">Reference proteome</keyword>
<dbReference type="EMBL" id="KQ965731">
    <property type="protein sequence ID" value="KXS22479.1"/>
    <property type="molecule type" value="Genomic_DNA"/>
</dbReference>
<dbReference type="InterPro" id="IPR036249">
    <property type="entry name" value="Thioredoxin-like_sf"/>
</dbReference>
<dbReference type="Proteomes" id="UP000070544">
    <property type="component" value="Unassembled WGS sequence"/>
</dbReference>
<name>A0A139B0H9_GONPJ</name>
<protein>
    <recommendedName>
        <fullName evidence="1">GST N-terminal domain-containing protein</fullName>
    </recommendedName>
</protein>
<dbReference type="InterPro" id="IPR004045">
    <property type="entry name" value="Glutathione_S-Trfase_N"/>
</dbReference>
<evidence type="ECO:0000313" key="3">
    <source>
        <dbReference type="Proteomes" id="UP000070544"/>
    </source>
</evidence>
<dbReference type="InterPro" id="IPR058268">
    <property type="entry name" value="DUF7962"/>
</dbReference>
<gene>
    <name evidence="2" type="ORF">M427DRAFT_130150</name>
</gene>
<dbReference type="CDD" id="cd00570">
    <property type="entry name" value="GST_N_family"/>
    <property type="match status" value="1"/>
</dbReference>
<dbReference type="OrthoDB" id="202840at2759"/>
<dbReference type="PANTHER" id="PTHR43968">
    <property type="match status" value="1"/>
</dbReference>
<dbReference type="Pfam" id="PF13417">
    <property type="entry name" value="GST_N_3"/>
    <property type="match status" value="1"/>
</dbReference>
<reference evidence="2 3" key="1">
    <citation type="journal article" date="2015" name="Genome Biol. Evol.">
        <title>Phylogenomic analyses indicate that early fungi evolved digesting cell walls of algal ancestors of land plants.</title>
        <authorList>
            <person name="Chang Y."/>
            <person name="Wang S."/>
            <person name="Sekimoto S."/>
            <person name="Aerts A.L."/>
            <person name="Choi C."/>
            <person name="Clum A."/>
            <person name="LaButti K.M."/>
            <person name="Lindquist E.A."/>
            <person name="Yee Ngan C."/>
            <person name="Ohm R.A."/>
            <person name="Salamov A.A."/>
            <person name="Grigoriev I.V."/>
            <person name="Spatafora J.W."/>
            <person name="Berbee M.L."/>
        </authorList>
    </citation>
    <scope>NUCLEOTIDE SEQUENCE [LARGE SCALE GENOMIC DNA]</scope>
    <source>
        <strain evidence="2 3">JEL478</strain>
    </source>
</reference>
<dbReference type="SUPFAM" id="SSF47616">
    <property type="entry name" value="GST C-terminal domain-like"/>
    <property type="match status" value="1"/>
</dbReference>
<sequence length="341" mass="37220">MADSITDPSLLIATPILHGYDGSPYAQKAVLYLQLKGIKWAYHKTSPMMPRPHLTPDLSGGYRRIPILQIGADIYCDSNCIIRELEKRFPTPALGTSGEHEGLSYALHLWSDKFFAVVVNLSSRRPGVPDAFYKDREELNGVSMTAEALAANHPRARDQFRAHLNFLETQLAHSKTVWVLGTEKPHLADVQCWTPVRFAAMYGMAADIFNETNYPAIFRWYTQLASLGFPSSSPLQVPPAPLVSGEVAYAAAELASRGGSFAPSLGADLKDANGRKVGDAVGVIPDDQAVLGRGPVLKGTLDGSSADTISIRWKNPHGIYVVIHFPRSGYYIVDAEVEASI</sequence>
<evidence type="ECO:0000313" key="2">
    <source>
        <dbReference type="EMBL" id="KXS22479.1"/>
    </source>
</evidence>
<dbReference type="CDD" id="cd00299">
    <property type="entry name" value="GST_C_family"/>
    <property type="match status" value="1"/>
</dbReference>
<evidence type="ECO:0000259" key="1">
    <source>
        <dbReference type="PROSITE" id="PS50404"/>
    </source>
</evidence>
<dbReference type="STRING" id="1344416.A0A139B0H9"/>
<dbReference type="AlphaFoldDB" id="A0A139B0H9"/>
<proteinExistence type="predicted"/>
<dbReference type="PROSITE" id="PS50404">
    <property type="entry name" value="GST_NTER"/>
    <property type="match status" value="1"/>
</dbReference>
<dbReference type="Gene3D" id="3.40.30.110">
    <property type="match status" value="2"/>
</dbReference>
<organism evidence="2 3">
    <name type="scientific">Gonapodya prolifera (strain JEL478)</name>
    <name type="common">Monoblepharis prolifera</name>
    <dbReference type="NCBI Taxonomy" id="1344416"/>
    <lineage>
        <taxon>Eukaryota</taxon>
        <taxon>Fungi</taxon>
        <taxon>Fungi incertae sedis</taxon>
        <taxon>Chytridiomycota</taxon>
        <taxon>Chytridiomycota incertae sedis</taxon>
        <taxon>Monoblepharidomycetes</taxon>
        <taxon>Monoblepharidales</taxon>
        <taxon>Gonapodyaceae</taxon>
        <taxon>Gonapodya</taxon>
    </lineage>
</organism>
<dbReference type="Pfam" id="PF25907">
    <property type="entry name" value="DUF7962"/>
    <property type="match status" value="1"/>
</dbReference>
<dbReference type="GO" id="GO:0005737">
    <property type="term" value="C:cytoplasm"/>
    <property type="evidence" value="ECO:0007669"/>
    <property type="project" value="TreeGrafter"/>
</dbReference>